<dbReference type="InterPro" id="IPR039261">
    <property type="entry name" value="FNR_nucleotide-bd"/>
</dbReference>
<evidence type="ECO:0000256" key="8">
    <source>
        <dbReference type="ARBA" id="ARBA00022989"/>
    </source>
</evidence>
<comment type="catalytic activity">
    <reaction evidence="12">
        <text>2 a Fe(II)-siderophore + NADP(+) + H(+) = 2 a Fe(III)-siderophore + NADPH</text>
        <dbReference type="Rhea" id="RHEA:28795"/>
        <dbReference type="Rhea" id="RHEA-COMP:11342"/>
        <dbReference type="Rhea" id="RHEA-COMP:11344"/>
        <dbReference type="ChEBI" id="CHEBI:15378"/>
        <dbReference type="ChEBI" id="CHEBI:29033"/>
        <dbReference type="ChEBI" id="CHEBI:29034"/>
        <dbReference type="ChEBI" id="CHEBI:57783"/>
        <dbReference type="ChEBI" id="CHEBI:58349"/>
        <dbReference type="EC" id="1.16.1.9"/>
    </reaction>
</comment>
<gene>
    <name evidence="16" type="ORF">WHR41_03670</name>
</gene>
<dbReference type="GO" id="GO:0052851">
    <property type="term" value="F:ferric-chelate reductase (NADPH) activity"/>
    <property type="evidence" value="ECO:0007669"/>
    <property type="project" value="UniProtKB-EC"/>
</dbReference>
<dbReference type="Pfam" id="PF01794">
    <property type="entry name" value="Ferric_reduct"/>
    <property type="match status" value="1"/>
</dbReference>
<evidence type="ECO:0000256" key="13">
    <source>
        <dbReference type="SAM" id="MobiDB-lite"/>
    </source>
</evidence>
<dbReference type="InterPro" id="IPR013112">
    <property type="entry name" value="FAD-bd_8"/>
</dbReference>
<dbReference type="SFLD" id="SFLDS00052">
    <property type="entry name" value="Ferric_Reductase_Domain"/>
    <property type="match status" value="1"/>
</dbReference>
<accession>A0AB34KR86</accession>
<dbReference type="InterPro" id="IPR017938">
    <property type="entry name" value="Riboflavin_synthase-like_b-brl"/>
</dbReference>
<dbReference type="EMBL" id="JAAQHG020000009">
    <property type="protein sequence ID" value="KAL1587603.1"/>
    <property type="molecule type" value="Genomic_DNA"/>
</dbReference>
<dbReference type="Pfam" id="PF08030">
    <property type="entry name" value="NAD_binding_6"/>
    <property type="match status" value="1"/>
</dbReference>
<keyword evidence="8 14" id="KW-1133">Transmembrane helix</keyword>
<dbReference type="AlphaFoldDB" id="A0AB34KR86"/>
<dbReference type="Proteomes" id="UP000803884">
    <property type="component" value="Unassembled WGS sequence"/>
</dbReference>
<comment type="similarity">
    <text evidence="2">Belongs to the ferric reductase (FRE) family.</text>
</comment>
<evidence type="ECO:0000313" key="17">
    <source>
        <dbReference type="Proteomes" id="UP000803884"/>
    </source>
</evidence>
<keyword evidence="6 14" id="KW-0812">Transmembrane</keyword>
<dbReference type="SUPFAM" id="SSF52343">
    <property type="entry name" value="Ferredoxin reductase-like, C-terminal NADP-linked domain"/>
    <property type="match status" value="1"/>
</dbReference>
<feature type="domain" description="FAD-binding FR-type" evidence="15">
    <location>
        <begin position="479"/>
        <end position="584"/>
    </location>
</feature>
<protein>
    <recommendedName>
        <fullName evidence="3">ferric-chelate reductase (NADPH)</fullName>
        <ecNumber evidence="3">1.16.1.9</ecNumber>
    </recommendedName>
</protein>
<evidence type="ECO:0000256" key="1">
    <source>
        <dbReference type="ARBA" id="ARBA00004651"/>
    </source>
</evidence>
<evidence type="ECO:0000256" key="7">
    <source>
        <dbReference type="ARBA" id="ARBA00022982"/>
    </source>
</evidence>
<reference evidence="16 17" key="1">
    <citation type="journal article" date="2020" name="Microbiol. Resour. Announc.">
        <title>Draft Genome Sequence of a Cladosporium Species Isolated from the Mesophotic Ascidian Didemnum maculosum.</title>
        <authorList>
            <person name="Gioti A."/>
            <person name="Siaperas R."/>
            <person name="Nikolaivits E."/>
            <person name="Le Goff G."/>
            <person name="Ouazzani J."/>
            <person name="Kotoulas G."/>
            <person name="Topakas E."/>
        </authorList>
    </citation>
    <scope>NUCLEOTIDE SEQUENCE [LARGE SCALE GENOMIC DNA]</scope>
    <source>
        <strain evidence="16 17">TM138-S3</strain>
    </source>
</reference>
<dbReference type="PANTHER" id="PTHR32361:SF3">
    <property type="entry name" value="REDUCTASE, PUTATIVE (AFU_ORTHOLOGUE AFUA_6G13750)-RELATED"/>
    <property type="match status" value="1"/>
</dbReference>
<feature type="compositionally biased region" description="Polar residues" evidence="13">
    <location>
        <begin position="687"/>
        <end position="700"/>
    </location>
</feature>
<feature type="transmembrane region" description="Helical" evidence="14">
    <location>
        <begin position="356"/>
        <end position="380"/>
    </location>
</feature>
<feature type="region of interest" description="Disordered" evidence="13">
    <location>
        <begin position="677"/>
        <end position="700"/>
    </location>
</feature>
<keyword evidence="7" id="KW-0249">Electron transport</keyword>
<feature type="transmembrane region" description="Helical" evidence="14">
    <location>
        <begin position="424"/>
        <end position="444"/>
    </location>
</feature>
<evidence type="ECO:0000256" key="11">
    <source>
        <dbReference type="ARBA" id="ARBA00023136"/>
    </source>
</evidence>
<dbReference type="EC" id="1.16.1.9" evidence="3"/>
<keyword evidence="9" id="KW-0560">Oxidoreductase</keyword>
<dbReference type="Gene3D" id="3.40.50.80">
    <property type="entry name" value="Nucleotide-binding domain of ferredoxin-NADP reductase (FNR) module"/>
    <property type="match status" value="1"/>
</dbReference>
<evidence type="ECO:0000256" key="5">
    <source>
        <dbReference type="ARBA" id="ARBA00022475"/>
    </source>
</evidence>
<evidence type="ECO:0000256" key="6">
    <source>
        <dbReference type="ARBA" id="ARBA00022692"/>
    </source>
</evidence>
<proteinExistence type="inferred from homology"/>
<evidence type="ECO:0000256" key="3">
    <source>
        <dbReference type="ARBA" id="ARBA00012668"/>
    </source>
</evidence>
<keyword evidence="10" id="KW-0406">Ion transport</keyword>
<feature type="transmembrane region" description="Helical" evidence="14">
    <location>
        <begin position="272"/>
        <end position="294"/>
    </location>
</feature>
<keyword evidence="11 14" id="KW-0472">Membrane</keyword>
<dbReference type="PANTHER" id="PTHR32361">
    <property type="entry name" value="FERRIC/CUPRIC REDUCTASE TRANSMEMBRANE COMPONENT"/>
    <property type="match status" value="1"/>
</dbReference>
<dbReference type="InterPro" id="IPR013121">
    <property type="entry name" value="Fe_red_NAD-bd_6"/>
</dbReference>
<dbReference type="GO" id="GO:0006879">
    <property type="term" value="P:intracellular iron ion homeostasis"/>
    <property type="evidence" value="ECO:0007669"/>
    <property type="project" value="TreeGrafter"/>
</dbReference>
<evidence type="ECO:0000256" key="2">
    <source>
        <dbReference type="ARBA" id="ARBA00006278"/>
    </source>
</evidence>
<keyword evidence="17" id="KW-1185">Reference proteome</keyword>
<comment type="subcellular location">
    <subcellularLocation>
        <location evidence="1">Cell membrane</location>
        <topology evidence="1">Multi-pass membrane protein</topology>
    </subcellularLocation>
</comment>
<comment type="caution">
    <text evidence="16">The sequence shown here is derived from an EMBL/GenBank/DDBJ whole genome shotgun (WGS) entry which is preliminary data.</text>
</comment>
<evidence type="ECO:0000256" key="4">
    <source>
        <dbReference type="ARBA" id="ARBA00022448"/>
    </source>
</evidence>
<sequence length="780" mass="87792">MTGHDWPCGRCDSLISLACFAAMRRRTVSSPDAAAANHRGSSRNAARSLIPVAFISRWILAHSVSRATHARIKGVSRQPRPAWAMPLAQHLDAGRYRNLLTALGGVVACTSTSSAGRLRYTLSGLHSLSRTHVFTSVFSSTTSGTTRIGWPNMATLNPRHSSMEMPENGYMVYHWGYGNEVLPCESDQTTCEYLDGVYKMHDVSMTYSFIMWGVLLGIAVVWVALRGWRMGGPSQKVGGVIDGLCDRLGRMRRRWLLKDTPLRSLFGRTTRLQVAILAIMSGYLLIFSFTGIIWKRWHNDNPSTSKTRTPLGWWSDRVGILAYALTPLTVLLATRENLLTILTGIPYQHFNFLHRWLGRIIFAQAMLHTIGWTVVEAYFYQPASVYRIFFTNMYAIFGVVATAIICFLFVFSLKPVIRWTGYEFFKVTHWVAAILYIGACWGHWDKLYCWMVASLILMFLDQGARFVRTCYLHFGGTKGVGFRRAISEVQIIGEGDDVIVRVDFDFEQEAWEPGQHFYLCFPSLSIWQSHPFTVASMPDFSSKVQHHTYLLRARKGQTAQLAALAGQTDVPVIITGPYGPGYPKHTTDNVLAVAGGTGVTFTMPIVIASLRQMIVPQATVDFVWVIRRAQDLLWLNKEFVEFKEMLEKNPGLRISIFVTREDQPHIPFCCNRPSKQFVKDSDPEKGPTTQVSSRSSETSNRATLQELLAIDQDRFSVQLLGSHHPTMPAVVTSFMERANKRGGYIQVLGSGPDAMGSDLREAIAKVEERDGLDFYWDSRE</sequence>
<dbReference type="InterPro" id="IPR051410">
    <property type="entry name" value="Ferric/Cupric_Reductase"/>
</dbReference>
<dbReference type="GO" id="GO:0015677">
    <property type="term" value="P:copper ion import"/>
    <property type="evidence" value="ECO:0007669"/>
    <property type="project" value="TreeGrafter"/>
</dbReference>
<dbReference type="CDD" id="cd06186">
    <property type="entry name" value="NOX_Duox_like_FAD_NADP"/>
    <property type="match status" value="1"/>
</dbReference>
<name>A0AB34KR86_9PEZI</name>
<dbReference type="InterPro" id="IPR013130">
    <property type="entry name" value="Fe3_Rdtase_TM_dom"/>
</dbReference>
<evidence type="ECO:0000256" key="9">
    <source>
        <dbReference type="ARBA" id="ARBA00023002"/>
    </source>
</evidence>
<evidence type="ECO:0000256" key="14">
    <source>
        <dbReference type="SAM" id="Phobius"/>
    </source>
</evidence>
<dbReference type="InterPro" id="IPR017927">
    <property type="entry name" value="FAD-bd_FR_type"/>
</dbReference>
<dbReference type="GeneID" id="96005114"/>
<dbReference type="Pfam" id="PF08022">
    <property type="entry name" value="FAD_binding_8"/>
    <property type="match status" value="1"/>
</dbReference>
<dbReference type="SUPFAM" id="SSF63380">
    <property type="entry name" value="Riboflavin synthase domain-like"/>
    <property type="match status" value="1"/>
</dbReference>
<dbReference type="GO" id="GO:0006826">
    <property type="term" value="P:iron ion transport"/>
    <property type="evidence" value="ECO:0007669"/>
    <property type="project" value="TreeGrafter"/>
</dbReference>
<feature type="transmembrane region" description="Helical" evidence="14">
    <location>
        <begin position="205"/>
        <end position="225"/>
    </location>
</feature>
<evidence type="ECO:0000313" key="16">
    <source>
        <dbReference type="EMBL" id="KAL1587603.1"/>
    </source>
</evidence>
<dbReference type="RefSeq" id="XP_069230708.1">
    <property type="nucleotide sequence ID" value="XM_069372276.1"/>
</dbReference>
<dbReference type="GO" id="GO:0005886">
    <property type="term" value="C:plasma membrane"/>
    <property type="evidence" value="ECO:0007669"/>
    <property type="project" value="UniProtKB-SubCell"/>
</dbReference>
<evidence type="ECO:0000259" key="15">
    <source>
        <dbReference type="PROSITE" id="PS51384"/>
    </source>
</evidence>
<organism evidence="16 17">
    <name type="scientific">Cladosporium halotolerans</name>
    <dbReference type="NCBI Taxonomy" id="1052096"/>
    <lineage>
        <taxon>Eukaryota</taxon>
        <taxon>Fungi</taxon>
        <taxon>Dikarya</taxon>
        <taxon>Ascomycota</taxon>
        <taxon>Pezizomycotina</taxon>
        <taxon>Dothideomycetes</taxon>
        <taxon>Dothideomycetidae</taxon>
        <taxon>Cladosporiales</taxon>
        <taxon>Cladosporiaceae</taxon>
        <taxon>Cladosporium</taxon>
    </lineage>
</organism>
<dbReference type="PROSITE" id="PS51384">
    <property type="entry name" value="FAD_FR"/>
    <property type="match status" value="1"/>
</dbReference>
<dbReference type="SFLD" id="SFLDG01168">
    <property type="entry name" value="Ferric_reductase_subgroup_(FRE"/>
    <property type="match status" value="1"/>
</dbReference>
<evidence type="ECO:0000256" key="10">
    <source>
        <dbReference type="ARBA" id="ARBA00023065"/>
    </source>
</evidence>
<keyword evidence="5" id="KW-1003">Cell membrane</keyword>
<feature type="transmembrane region" description="Helical" evidence="14">
    <location>
        <begin position="314"/>
        <end position="335"/>
    </location>
</feature>
<keyword evidence="4" id="KW-0813">Transport</keyword>
<evidence type="ECO:0000256" key="12">
    <source>
        <dbReference type="ARBA" id="ARBA00048483"/>
    </source>
</evidence>
<feature type="transmembrane region" description="Helical" evidence="14">
    <location>
        <begin position="392"/>
        <end position="412"/>
    </location>
</feature>